<dbReference type="AlphaFoldDB" id="A0A928V1P5"/>
<organism evidence="2 3">
    <name type="scientific">Sphingobacterium hungaricum</name>
    <dbReference type="NCBI Taxonomy" id="2082723"/>
    <lineage>
        <taxon>Bacteria</taxon>
        <taxon>Pseudomonadati</taxon>
        <taxon>Bacteroidota</taxon>
        <taxon>Sphingobacteriia</taxon>
        <taxon>Sphingobacteriales</taxon>
        <taxon>Sphingobacteriaceae</taxon>
        <taxon>Sphingobacterium</taxon>
    </lineage>
</organism>
<dbReference type="Proteomes" id="UP000616201">
    <property type="component" value="Unassembled WGS sequence"/>
</dbReference>
<sequence length="136" mass="14872">MKISQLKLAEWFLRIALSAGFLSASADRFGLWPENLSVWGNWKNFIAYTQSLMPFIPEKLIPFFAISATVLEIGLGVFLLTTFKTNLVAKTSCALLLLFALAMTISVSLKAALDYSVFTSAAAAFALSIIVKKKVS</sequence>
<feature type="transmembrane region" description="Helical" evidence="1">
    <location>
        <begin position="60"/>
        <end position="80"/>
    </location>
</feature>
<feature type="transmembrane region" description="Helical" evidence="1">
    <location>
        <begin position="115"/>
        <end position="131"/>
    </location>
</feature>
<feature type="transmembrane region" description="Helical" evidence="1">
    <location>
        <begin position="87"/>
        <end position="109"/>
    </location>
</feature>
<evidence type="ECO:0000313" key="2">
    <source>
        <dbReference type="EMBL" id="MBE8714887.1"/>
    </source>
</evidence>
<protein>
    <submittedName>
        <fullName evidence="2">DoxX family protein</fullName>
    </submittedName>
</protein>
<keyword evidence="1" id="KW-1133">Transmembrane helix</keyword>
<keyword evidence="1" id="KW-0472">Membrane</keyword>
<dbReference type="RefSeq" id="WP_196936744.1">
    <property type="nucleotide sequence ID" value="NZ_MU158698.1"/>
</dbReference>
<evidence type="ECO:0000256" key="1">
    <source>
        <dbReference type="SAM" id="Phobius"/>
    </source>
</evidence>
<dbReference type="EMBL" id="PRDK01000009">
    <property type="protein sequence ID" value="MBE8714887.1"/>
    <property type="molecule type" value="Genomic_DNA"/>
</dbReference>
<proteinExistence type="predicted"/>
<reference evidence="2" key="1">
    <citation type="submission" date="2018-02" db="EMBL/GenBank/DDBJ databases">
        <authorList>
            <person name="Vasarhelyi B.M."/>
            <person name="Deshmukh S."/>
            <person name="Balint B."/>
            <person name="Kukolya J."/>
        </authorList>
    </citation>
    <scope>NUCLEOTIDE SEQUENCE</scope>
    <source>
        <strain evidence="2">KB22</strain>
    </source>
</reference>
<name>A0A928V1P5_9SPHI</name>
<keyword evidence="1" id="KW-0812">Transmembrane</keyword>
<evidence type="ECO:0000313" key="3">
    <source>
        <dbReference type="Proteomes" id="UP000616201"/>
    </source>
</evidence>
<accession>A0A928V1P5</accession>
<gene>
    <name evidence="2" type="ORF">C4F49_14485</name>
</gene>
<comment type="caution">
    <text evidence="2">The sequence shown here is derived from an EMBL/GenBank/DDBJ whole genome shotgun (WGS) entry which is preliminary data.</text>
</comment>
<keyword evidence="3" id="KW-1185">Reference proteome</keyword>